<proteinExistence type="inferred from homology"/>
<dbReference type="PIRSF" id="PIRSF006386">
    <property type="entry name" value="HCCAis_GSTk"/>
    <property type="match status" value="1"/>
</dbReference>
<feature type="domain" description="DSBA-like thioredoxin" evidence="3">
    <location>
        <begin position="4"/>
        <end position="175"/>
    </location>
</feature>
<dbReference type="GO" id="GO:0004602">
    <property type="term" value="F:glutathione peroxidase activity"/>
    <property type="evidence" value="ECO:0007669"/>
    <property type="project" value="TreeGrafter"/>
</dbReference>
<dbReference type="Pfam" id="PF01323">
    <property type="entry name" value="DSBA"/>
    <property type="match status" value="1"/>
</dbReference>
<organism evidence="4 5">
    <name type="scientific">Lysobacter spongiicola DSM 21749</name>
    <dbReference type="NCBI Taxonomy" id="1122188"/>
    <lineage>
        <taxon>Bacteria</taxon>
        <taxon>Pseudomonadati</taxon>
        <taxon>Pseudomonadota</taxon>
        <taxon>Gammaproteobacteria</taxon>
        <taxon>Lysobacterales</taxon>
        <taxon>Lysobacteraceae</taxon>
        <taxon>Novilysobacter</taxon>
    </lineage>
</organism>
<dbReference type="Proteomes" id="UP000190061">
    <property type="component" value="Unassembled WGS sequence"/>
</dbReference>
<sequence length="204" mass="22040">MRWYFDFISPFSYLQWQKVKRLDNPAVTPVPIAFGAVLAAHGQKGPAEIPGKREFTYRHVLWQARAEGVPLVFPPAHPFNPLAALRLCIAASTTPAAVDAIFDWIWRDGRAGDSTTTLAPLANALGIDPLLIEDAPTKTALRANTEAAISAGVHGVPTLEVRGELFWGNDAHAFAMAALADPSVLADPEMQRLGGLPVGIQRRS</sequence>
<dbReference type="GO" id="GO:0006749">
    <property type="term" value="P:glutathione metabolic process"/>
    <property type="evidence" value="ECO:0007669"/>
    <property type="project" value="TreeGrafter"/>
</dbReference>
<reference evidence="4 5" key="1">
    <citation type="submission" date="2017-02" db="EMBL/GenBank/DDBJ databases">
        <authorList>
            <person name="Peterson S.W."/>
        </authorList>
    </citation>
    <scope>NUCLEOTIDE SEQUENCE [LARGE SCALE GENOMIC DNA]</scope>
    <source>
        <strain evidence="4 5">DSM 21749</strain>
    </source>
</reference>
<gene>
    <name evidence="4" type="ORF">SAMN02745674_02213</name>
</gene>
<evidence type="ECO:0000313" key="5">
    <source>
        <dbReference type="Proteomes" id="UP000190061"/>
    </source>
</evidence>
<dbReference type="SUPFAM" id="SSF52833">
    <property type="entry name" value="Thioredoxin-like"/>
    <property type="match status" value="1"/>
</dbReference>
<protein>
    <recommendedName>
        <fullName evidence="1">2-hydroxychromene-2-carboxylate isomerase</fullName>
        <ecNumber evidence="1">5.99.1.4</ecNumber>
    </recommendedName>
</protein>
<dbReference type="STRING" id="1122188.SAMN02745674_02213"/>
<keyword evidence="5" id="KW-1185">Reference proteome</keyword>
<evidence type="ECO:0000259" key="3">
    <source>
        <dbReference type="Pfam" id="PF01323"/>
    </source>
</evidence>
<dbReference type="InterPro" id="IPR001853">
    <property type="entry name" value="DSBA-like_thioredoxin_dom"/>
</dbReference>
<dbReference type="InterPro" id="IPR044087">
    <property type="entry name" value="NahD-like"/>
</dbReference>
<dbReference type="InterPro" id="IPR036249">
    <property type="entry name" value="Thioredoxin-like_sf"/>
</dbReference>
<name>A0A1T4RJL0_9GAMM</name>
<dbReference type="InterPro" id="IPR014440">
    <property type="entry name" value="HCCAis_GSTk"/>
</dbReference>
<dbReference type="GO" id="GO:0018845">
    <property type="term" value="F:2-hydroxychromene-2-carboxylate isomerase activity"/>
    <property type="evidence" value="ECO:0007669"/>
    <property type="project" value="UniProtKB-UniRule"/>
</dbReference>
<dbReference type="GO" id="GO:0004364">
    <property type="term" value="F:glutathione transferase activity"/>
    <property type="evidence" value="ECO:0007669"/>
    <property type="project" value="TreeGrafter"/>
</dbReference>
<dbReference type="GO" id="GO:1901170">
    <property type="term" value="P:naphthalene catabolic process"/>
    <property type="evidence" value="ECO:0007669"/>
    <property type="project" value="InterPro"/>
</dbReference>
<evidence type="ECO:0000313" key="4">
    <source>
        <dbReference type="EMBL" id="SKA16119.1"/>
    </source>
</evidence>
<dbReference type="CDD" id="cd03022">
    <property type="entry name" value="DsbA_HCCA_Iso"/>
    <property type="match status" value="1"/>
</dbReference>
<evidence type="ECO:0000256" key="1">
    <source>
        <dbReference type="PIRNR" id="PIRNR006386"/>
    </source>
</evidence>
<dbReference type="AlphaFoldDB" id="A0A1T4RJL0"/>
<dbReference type="EMBL" id="FUXP01000009">
    <property type="protein sequence ID" value="SKA16119.1"/>
    <property type="molecule type" value="Genomic_DNA"/>
</dbReference>
<comment type="similarity">
    <text evidence="1">Belongs to the GST superfamily. NadH family.</text>
</comment>
<dbReference type="PANTHER" id="PTHR42943">
    <property type="entry name" value="GLUTATHIONE S-TRANSFERASE KAPPA"/>
    <property type="match status" value="1"/>
</dbReference>
<accession>A0A1T4RJL0</accession>
<dbReference type="EC" id="5.99.1.4" evidence="1"/>
<evidence type="ECO:0000256" key="2">
    <source>
        <dbReference type="PIRSR" id="PIRSR006386-1"/>
    </source>
</evidence>
<comment type="catalytic activity">
    <reaction evidence="1">
        <text>2-hydroxychromene-2-carboxylate = (3E)-4-(2-hydroxyphenyl)-2-oxobut-3-enoate</text>
        <dbReference type="Rhea" id="RHEA:27401"/>
        <dbReference type="ChEBI" id="CHEBI:59350"/>
        <dbReference type="ChEBI" id="CHEBI:59353"/>
        <dbReference type="EC" id="5.99.1.4"/>
    </reaction>
</comment>
<keyword evidence="1 4" id="KW-0413">Isomerase</keyword>
<feature type="active site" description="Nucleophile" evidence="2">
    <location>
        <position position="9"/>
    </location>
</feature>
<dbReference type="PANTHER" id="PTHR42943:SF2">
    <property type="entry name" value="GLUTATHIONE S-TRANSFERASE KAPPA 1"/>
    <property type="match status" value="1"/>
</dbReference>
<dbReference type="Gene3D" id="3.40.30.10">
    <property type="entry name" value="Glutaredoxin"/>
    <property type="match status" value="1"/>
</dbReference>
<dbReference type="RefSeq" id="WP_234987844.1">
    <property type="nucleotide sequence ID" value="NZ_FUXP01000009.1"/>
</dbReference>
<dbReference type="InterPro" id="IPR051924">
    <property type="entry name" value="GST_Kappa/NadH"/>
</dbReference>